<evidence type="ECO:0008006" key="4">
    <source>
        <dbReference type="Google" id="ProtNLM"/>
    </source>
</evidence>
<dbReference type="PANTHER" id="PTHR15615">
    <property type="match status" value="1"/>
</dbReference>
<feature type="compositionally biased region" description="Polar residues" evidence="1">
    <location>
        <begin position="310"/>
        <end position="319"/>
    </location>
</feature>
<evidence type="ECO:0000313" key="2">
    <source>
        <dbReference type="EMBL" id="KAJ1925576.1"/>
    </source>
</evidence>
<evidence type="ECO:0000313" key="3">
    <source>
        <dbReference type="Proteomes" id="UP001150569"/>
    </source>
</evidence>
<feature type="compositionally biased region" description="Basic residues" evidence="1">
    <location>
        <begin position="577"/>
        <end position="586"/>
    </location>
</feature>
<sequence length="681" mass="72683">MVTQTQPPPPPSSTAAKDQRWATERRAFKNNLRADVIAIAEQMVNWLFACSPVEGDKPTSSKTDSTGGPNSLPSLGSFIRSVVHRTQTPVTAIITALIYLCRLKQRHPSCKGSPGAGHRLILAALITATKSLYDDAYHNRSWVTVSQGLFNLAEVNQMEMEFLVFLNFRLCVTRDQWCEFVAIIDEKLQSHWSRTGLLQTYRNMGFSLIAEVIDNPVAQRGEQSADTVATPVSVDPTITASEMHPHLVAPLAAPVHPLPSLSAVVTHVRAEAASGKPYSPLSSCVTPTDVEPRSSAAPIKLFRKASDNSFHSLPSSSEATGGPPFPADARAPHTPNSPVPPPTTSISVPETAPRPNLKQPDSGPTQRQPSGSRLPPPSHAPSSHNSYADLVPPSRPALSQATGSANSSTQSTPRAFSGLASFGHMLKSKASAGSLCAGNQQPMAHPAPMVDQLPPPPRSVPSAKSSHRFSPAGFKITQRLKALSFLRPSHKMNGNSKHDSGTAVSSTNVALPLASGYPQGSHADMGPSYYSSASGSSHTIGDYASEAPVLPYPGGAFIQPAAEHGYHGPHAQPQQLQHHHQYHHHQPVYSSAYHSNAPTVQPGRFTPQPAPIYAIGHQSQPTNYGSLNAPPKSAEPRTMAHGHQNLSLPTRTKNSRQLSWPHLFNLGGPAVAPNGVAEGSR</sequence>
<dbReference type="GO" id="GO:0019901">
    <property type="term" value="F:protein kinase binding"/>
    <property type="evidence" value="ECO:0007669"/>
    <property type="project" value="InterPro"/>
</dbReference>
<dbReference type="EMBL" id="JANBPT010000217">
    <property type="protein sequence ID" value="KAJ1925576.1"/>
    <property type="molecule type" value="Genomic_DNA"/>
</dbReference>
<organism evidence="2 3">
    <name type="scientific">Tieghemiomyces parasiticus</name>
    <dbReference type="NCBI Taxonomy" id="78921"/>
    <lineage>
        <taxon>Eukaryota</taxon>
        <taxon>Fungi</taxon>
        <taxon>Fungi incertae sedis</taxon>
        <taxon>Zoopagomycota</taxon>
        <taxon>Kickxellomycotina</taxon>
        <taxon>Dimargaritomycetes</taxon>
        <taxon>Dimargaritales</taxon>
        <taxon>Dimargaritaceae</taxon>
        <taxon>Tieghemiomyces</taxon>
    </lineage>
</organism>
<keyword evidence="3" id="KW-1185">Reference proteome</keyword>
<feature type="region of interest" description="Disordered" evidence="1">
    <location>
        <begin position="310"/>
        <end position="416"/>
    </location>
</feature>
<dbReference type="SUPFAM" id="SSF47954">
    <property type="entry name" value="Cyclin-like"/>
    <property type="match status" value="1"/>
</dbReference>
<dbReference type="AlphaFoldDB" id="A0A9W8AAV7"/>
<dbReference type="InterPro" id="IPR013922">
    <property type="entry name" value="Cyclin_PHO80-like"/>
</dbReference>
<feature type="compositionally biased region" description="Polar residues" evidence="1">
    <location>
        <begin position="397"/>
        <end position="414"/>
    </location>
</feature>
<dbReference type="OrthoDB" id="10250320at2759"/>
<feature type="compositionally biased region" description="Polar residues" evidence="1">
    <location>
        <begin position="362"/>
        <end position="371"/>
    </location>
</feature>
<comment type="caution">
    <text evidence="2">The sequence shown here is derived from an EMBL/GenBank/DDBJ whole genome shotgun (WGS) entry which is preliminary data.</text>
</comment>
<evidence type="ECO:0000256" key="1">
    <source>
        <dbReference type="SAM" id="MobiDB-lite"/>
    </source>
</evidence>
<proteinExistence type="predicted"/>
<reference evidence="2" key="1">
    <citation type="submission" date="2022-07" db="EMBL/GenBank/DDBJ databases">
        <title>Phylogenomic reconstructions and comparative analyses of Kickxellomycotina fungi.</title>
        <authorList>
            <person name="Reynolds N.K."/>
            <person name="Stajich J.E."/>
            <person name="Barry K."/>
            <person name="Grigoriev I.V."/>
            <person name="Crous P."/>
            <person name="Smith M.E."/>
        </authorList>
    </citation>
    <scope>NUCLEOTIDE SEQUENCE</scope>
    <source>
        <strain evidence="2">RSA 861</strain>
    </source>
</reference>
<name>A0A9W8AAV7_9FUNG</name>
<dbReference type="CDD" id="cd20557">
    <property type="entry name" value="CYCLIN_ScPCL1-like"/>
    <property type="match status" value="1"/>
</dbReference>
<feature type="compositionally biased region" description="Polar residues" evidence="1">
    <location>
        <begin position="588"/>
        <end position="599"/>
    </location>
</feature>
<dbReference type="InterPro" id="IPR036915">
    <property type="entry name" value="Cyclin-like_sf"/>
</dbReference>
<feature type="region of interest" description="Disordered" evidence="1">
    <location>
        <begin position="560"/>
        <end position="654"/>
    </location>
</feature>
<feature type="region of interest" description="Disordered" evidence="1">
    <location>
        <begin position="1"/>
        <end position="20"/>
    </location>
</feature>
<dbReference type="GO" id="GO:0005634">
    <property type="term" value="C:nucleus"/>
    <property type="evidence" value="ECO:0007669"/>
    <property type="project" value="TreeGrafter"/>
</dbReference>
<dbReference type="PANTHER" id="PTHR15615:SF108">
    <property type="entry name" value="PROTEIN CNPPD1"/>
    <property type="match status" value="1"/>
</dbReference>
<dbReference type="Gene3D" id="1.10.472.10">
    <property type="entry name" value="Cyclin-like"/>
    <property type="match status" value="1"/>
</dbReference>
<dbReference type="GO" id="GO:0016538">
    <property type="term" value="F:cyclin-dependent protein serine/threonine kinase regulator activity"/>
    <property type="evidence" value="ECO:0007669"/>
    <property type="project" value="TreeGrafter"/>
</dbReference>
<feature type="compositionally biased region" description="Pro residues" evidence="1">
    <location>
        <begin position="1"/>
        <end position="12"/>
    </location>
</feature>
<dbReference type="Pfam" id="PF08613">
    <property type="entry name" value="Cyclin"/>
    <property type="match status" value="1"/>
</dbReference>
<feature type="compositionally biased region" description="Polar residues" evidence="1">
    <location>
        <begin position="617"/>
        <end position="626"/>
    </location>
</feature>
<protein>
    <recommendedName>
        <fullName evidence="4">Cyclin N-terminal domain-containing protein</fullName>
    </recommendedName>
</protein>
<feature type="compositionally biased region" description="Polar residues" evidence="1">
    <location>
        <begin position="644"/>
        <end position="654"/>
    </location>
</feature>
<gene>
    <name evidence="2" type="ORF">IWQ60_004477</name>
</gene>
<dbReference type="GO" id="GO:0000307">
    <property type="term" value="C:cyclin-dependent protein kinase holoenzyme complex"/>
    <property type="evidence" value="ECO:0007669"/>
    <property type="project" value="TreeGrafter"/>
</dbReference>
<dbReference type="Proteomes" id="UP001150569">
    <property type="component" value="Unassembled WGS sequence"/>
</dbReference>
<accession>A0A9W8AAV7</accession>